<dbReference type="AlphaFoldDB" id="A0A2P4EZ49"/>
<dbReference type="Proteomes" id="UP000243451">
    <property type="component" value="Unassembled WGS sequence"/>
</dbReference>
<accession>A0A2P4EZ49</accession>
<dbReference type="InterPro" id="IPR018642">
    <property type="entry name" value="DUF2066"/>
</dbReference>
<dbReference type="EMBL" id="PPSK01000002">
    <property type="protein sequence ID" value="POB05745.1"/>
    <property type="molecule type" value="Genomic_DNA"/>
</dbReference>
<dbReference type="OrthoDB" id="6195299at2"/>
<gene>
    <name evidence="1" type="ORF">C1949_03375</name>
</gene>
<evidence type="ECO:0000313" key="1">
    <source>
        <dbReference type="EMBL" id="POB05745.1"/>
    </source>
</evidence>
<sequence length="419" mass="45220">MLGRAMPNAVSRHTECGMLRWSAASWLPRLRGLVNVTGYRSIIVAVKISSYPTELSMLLLRNACIGLVSFCLPLFSQAAVVESLYQVDVPPHAEADQSAQLAVAAKVMLERLAGAGVKTDSGPLADVLAEPTRVTRQVGSLGDDGALRVEFDPVLLREALGKASVPVLGRNRPGILVWAVQGDDYSRDFIGTSGEMGQALKTAGRYRGVALMQPLADLQDRSSVSEQDVVDASQDVLESASDRYSSEGVLALSVSHEADTWGAQWTLWLNDRKLTGKASSEDPLAVADELMQAIAAEVHRQYAVGGASSAAPVSGWQLEVSGINSVDAFANLQRTLQQLGMEQQPSLLSVEGDRVHFSVDFAGDRAQLERMLMLDQRLVEVAPPAAEPVETAEPEVLVDDAAEPIEPAEQVNTLYYRWR</sequence>
<evidence type="ECO:0000313" key="2">
    <source>
        <dbReference type="Proteomes" id="UP000243451"/>
    </source>
</evidence>
<reference evidence="1 2" key="1">
    <citation type="submission" date="2018-01" db="EMBL/GenBank/DDBJ databases">
        <title>Draft genome of the type strain Pseudomonas oceani DSM 100277 isolated from the deep water in Okinawa trough, northwestern Pacific Ocean.</title>
        <authorList>
            <person name="Gomila M."/>
            <person name="Mulet M."/>
            <person name="Garcia-Valdes E."/>
            <person name="Lalucat J."/>
        </authorList>
    </citation>
    <scope>NUCLEOTIDE SEQUENCE [LARGE SCALE GENOMIC DNA]</scope>
    <source>
        <strain evidence="1 2">DSM 100277</strain>
    </source>
</reference>
<dbReference type="Pfam" id="PF09839">
    <property type="entry name" value="DUF2066"/>
    <property type="match status" value="1"/>
</dbReference>
<name>A0A2P4EZ49_9GAMM</name>
<proteinExistence type="predicted"/>
<organism evidence="1 2">
    <name type="scientific">Halopseudomonas oceani</name>
    <dbReference type="NCBI Taxonomy" id="1708783"/>
    <lineage>
        <taxon>Bacteria</taxon>
        <taxon>Pseudomonadati</taxon>
        <taxon>Pseudomonadota</taxon>
        <taxon>Gammaproteobacteria</taxon>
        <taxon>Pseudomonadales</taxon>
        <taxon>Pseudomonadaceae</taxon>
        <taxon>Halopseudomonas</taxon>
    </lineage>
</organism>
<keyword evidence="2" id="KW-1185">Reference proteome</keyword>
<protein>
    <recommendedName>
        <fullName evidence="3">DUF2066 domain-containing protein</fullName>
    </recommendedName>
</protein>
<evidence type="ECO:0008006" key="3">
    <source>
        <dbReference type="Google" id="ProtNLM"/>
    </source>
</evidence>
<comment type="caution">
    <text evidence="1">The sequence shown here is derived from an EMBL/GenBank/DDBJ whole genome shotgun (WGS) entry which is preliminary data.</text>
</comment>